<evidence type="ECO:0000256" key="2">
    <source>
        <dbReference type="ARBA" id="ARBA00023315"/>
    </source>
</evidence>
<dbReference type="InterPro" id="IPR016181">
    <property type="entry name" value="Acyl_CoA_acyltransferase"/>
</dbReference>
<dbReference type="PaxDb" id="546414-Deide_08250"/>
<keyword evidence="2" id="KW-0012">Acyltransferase</keyword>
<dbReference type="HOGENOM" id="CLU_013985_13_3_0"/>
<protein>
    <recommendedName>
        <fullName evidence="3">N-acetyltransferase domain-containing protein</fullName>
    </recommendedName>
</protein>
<evidence type="ECO:0000313" key="4">
    <source>
        <dbReference type="EMBL" id="ACO45693.1"/>
    </source>
</evidence>
<dbReference type="Pfam" id="PF00583">
    <property type="entry name" value="Acetyltransf_1"/>
    <property type="match status" value="1"/>
</dbReference>
<evidence type="ECO:0000256" key="1">
    <source>
        <dbReference type="ARBA" id="ARBA00022679"/>
    </source>
</evidence>
<dbReference type="InterPro" id="IPR050832">
    <property type="entry name" value="Bact_Acetyltransf"/>
</dbReference>
<dbReference type="EMBL" id="CP001114">
    <property type="protein sequence ID" value="ACO45693.1"/>
    <property type="molecule type" value="Genomic_DNA"/>
</dbReference>
<name>C1D1G9_DEIDV</name>
<organism evidence="4 5">
    <name type="scientific">Deinococcus deserti (strain DSM 17065 / CIP 109153 / LMG 22923 / VCD115)</name>
    <dbReference type="NCBI Taxonomy" id="546414"/>
    <lineage>
        <taxon>Bacteria</taxon>
        <taxon>Thermotogati</taxon>
        <taxon>Deinococcota</taxon>
        <taxon>Deinococci</taxon>
        <taxon>Deinococcales</taxon>
        <taxon>Deinococcaceae</taxon>
        <taxon>Deinococcus</taxon>
    </lineage>
</organism>
<evidence type="ECO:0000313" key="5">
    <source>
        <dbReference type="Proteomes" id="UP000002208"/>
    </source>
</evidence>
<evidence type="ECO:0000259" key="3">
    <source>
        <dbReference type="PROSITE" id="PS51186"/>
    </source>
</evidence>
<dbReference type="OrthoDB" id="6382410at2"/>
<dbReference type="eggNOG" id="COG0454">
    <property type="taxonomic scope" value="Bacteria"/>
</dbReference>
<reference evidence="4 5" key="1">
    <citation type="journal article" date="2009" name="PLoS Genet.">
        <title>Alliance of proteomics and genomics to unravel the specificities of Sahara bacterium Deinococcus deserti.</title>
        <authorList>
            <person name="de Groot A."/>
            <person name="Dulermo R."/>
            <person name="Ortet P."/>
            <person name="Blanchard L."/>
            <person name="Guerin P."/>
            <person name="Fernandez B."/>
            <person name="Vacherie B."/>
            <person name="Dossat C."/>
            <person name="Jolivet E."/>
            <person name="Siguier P."/>
            <person name="Chandler M."/>
            <person name="Barakat M."/>
            <person name="Dedieu A."/>
            <person name="Barbe V."/>
            <person name="Heulin T."/>
            <person name="Sommer S."/>
            <person name="Achouak W."/>
            <person name="Armengaud J."/>
        </authorList>
    </citation>
    <scope>NUCLEOTIDE SEQUENCE [LARGE SCALE GENOMIC DNA]</scope>
    <source>
        <strain evidence="5">DSM 17065 / CIP 109153 / LMG 22923 / VCD115</strain>
    </source>
</reference>
<dbReference type="PANTHER" id="PTHR43877">
    <property type="entry name" value="AMINOALKYLPHOSPHONATE N-ACETYLTRANSFERASE-RELATED-RELATED"/>
    <property type="match status" value="1"/>
</dbReference>
<dbReference type="Proteomes" id="UP000002208">
    <property type="component" value="Chromosome"/>
</dbReference>
<dbReference type="SUPFAM" id="SSF55729">
    <property type="entry name" value="Acyl-CoA N-acyltransferases (Nat)"/>
    <property type="match status" value="1"/>
</dbReference>
<dbReference type="Gene3D" id="3.40.630.30">
    <property type="match status" value="1"/>
</dbReference>
<keyword evidence="1" id="KW-0808">Transferase</keyword>
<dbReference type="AlphaFoldDB" id="C1D1G9"/>
<dbReference type="GO" id="GO:0016747">
    <property type="term" value="F:acyltransferase activity, transferring groups other than amino-acyl groups"/>
    <property type="evidence" value="ECO:0007669"/>
    <property type="project" value="InterPro"/>
</dbReference>
<dbReference type="PROSITE" id="PS51186">
    <property type="entry name" value="GNAT"/>
    <property type="match status" value="1"/>
</dbReference>
<keyword evidence="5" id="KW-1185">Reference proteome</keyword>
<dbReference type="InterPro" id="IPR000182">
    <property type="entry name" value="GNAT_dom"/>
</dbReference>
<accession>C1D1G9</accession>
<proteinExistence type="predicted"/>
<dbReference type="KEGG" id="ddr:Deide_08250"/>
<gene>
    <name evidence="4" type="ordered locus">Deide_08250</name>
</gene>
<dbReference type="RefSeq" id="WP_012692816.1">
    <property type="nucleotide sequence ID" value="NC_012526.1"/>
</dbReference>
<dbReference type="STRING" id="546414.Deide_08250"/>
<sequence length="168" mass="18849">MLLSPLTFTHGDVAAASSVLMASAVDRTARGEELWLPQSLTPERLGKYYPPEGWQVAWHGGQPVGCYVLLDQDPLFWPDDPEGEALYLHKLAVHPEVQGRRLAWTLLQRAAQQAADRRRAYLRLDTATHRPKLRAVYESIGFEHVADRIVKSWAVSLYELPVQTGAHG</sequence>
<feature type="domain" description="N-acetyltransferase" evidence="3">
    <location>
        <begin position="1"/>
        <end position="163"/>
    </location>
</feature>
<dbReference type="CDD" id="cd04301">
    <property type="entry name" value="NAT_SF"/>
    <property type="match status" value="1"/>
</dbReference>